<organism evidence="4 5">
    <name type="scientific">Dickeya chrysanthemi</name>
    <name type="common">Pectobacterium chrysanthemi</name>
    <name type="synonym">Erwinia chrysanthemi</name>
    <dbReference type="NCBI Taxonomy" id="556"/>
    <lineage>
        <taxon>Bacteria</taxon>
        <taxon>Pseudomonadati</taxon>
        <taxon>Pseudomonadota</taxon>
        <taxon>Gammaproteobacteria</taxon>
        <taxon>Enterobacterales</taxon>
        <taxon>Pectobacteriaceae</taxon>
        <taxon>Dickeya</taxon>
    </lineage>
</organism>
<evidence type="ECO:0000259" key="3">
    <source>
        <dbReference type="Pfam" id="PF12161"/>
    </source>
</evidence>
<sequence length="142" mass="16585">MNLQDKEQSAKLSSAIWRMADDLWGDFKHTDFARIILPFLLLRRIECVLEPTREEVRKFYLAEKQSGIDLSLVLPEVAGFTFYNTSEYSLETLGASDTGDNLELYISQFSKNVRTIFDEFKFGQTIEDLKKARLLYRMVREV</sequence>
<dbReference type="InterPro" id="IPR029063">
    <property type="entry name" value="SAM-dependent_MTases_sf"/>
</dbReference>
<comment type="similarity">
    <text evidence="1">Belongs to the N(4)/N(6)-methyltransferase family.</text>
</comment>
<dbReference type="InterPro" id="IPR022749">
    <property type="entry name" value="D12N6_MeTrfase_N"/>
</dbReference>
<feature type="domain" description="N6 adenine-specific DNA methyltransferase N-terminal" evidence="3">
    <location>
        <begin position="12"/>
        <end position="141"/>
    </location>
</feature>
<evidence type="ECO:0000256" key="1">
    <source>
        <dbReference type="ARBA" id="ARBA00006594"/>
    </source>
</evidence>
<dbReference type="EMBL" id="JBBBOO010000007">
    <property type="protein sequence ID" value="MEI7064256.1"/>
    <property type="molecule type" value="Genomic_DNA"/>
</dbReference>
<gene>
    <name evidence="4" type="ORF">WCU84_11370</name>
</gene>
<keyword evidence="2" id="KW-0680">Restriction system</keyword>
<reference evidence="4 5" key="1">
    <citation type="submission" date="2024-03" db="EMBL/GenBank/DDBJ databases">
        <title>Analysis of soft rot Pectobacteriaceae population diversity in US potato growing regions between 2016 and 2022.</title>
        <authorList>
            <person name="Ma X."/>
            <person name="Zhang X."/>
            <person name="Stodghill P."/>
            <person name="Rioux R."/>
            <person name="Babler B."/>
            <person name="Shrestha S."/>
            <person name="Babler B."/>
            <person name="Rivedal H."/>
            <person name="Frost K."/>
            <person name="Hao J."/>
            <person name="Secor G."/>
            <person name="Swingle B."/>
        </authorList>
    </citation>
    <scope>NUCLEOTIDE SEQUENCE [LARGE SCALE GENOMIC DNA]</scope>
    <source>
        <strain evidence="4 5">SR64</strain>
    </source>
</reference>
<dbReference type="Gene3D" id="1.20.1260.30">
    <property type="match status" value="1"/>
</dbReference>
<comment type="caution">
    <text evidence="4">The sequence shown here is derived from an EMBL/GenBank/DDBJ whole genome shotgun (WGS) entry which is preliminary data.</text>
</comment>
<dbReference type="SUPFAM" id="SSF53335">
    <property type="entry name" value="S-adenosyl-L-methionine-dependent methyltransferases"/>
    <property type="match status" value="1"/>
</dbReference>
<dbReference type="Pfam" id="PF12161">
    <property type="entry name" value="HsdM_N"/>
    <property type="match status" value="1"/>
</dbReference>
<keyword evidence="5" id="KW-1185">Reference proteome</keyword>
<dbReference type="RefSeq" id="WP_336729645.1">
    <property type="nucleotide sequence ID" value="NZ_JBBBOO010000007.1"/>
</dbReference>
<evidence type="ECO:0000256" key="2">
    <source>
        <dbReference type="ARBA" id="ARBA00022747"/>
    </source>
</evidence>
<dbReference type="InterPro" id="IPR038333">
    <property type="entry name" value="T1MK-like_N_sf"/>
</dbReference>
<name>A0ABU8JLD2_DICCH</name>
<dbReference type="Proteomes" id="UP001359469">
    <property type="component" value="Unassembled WGS sequence"/>
</dbReference>
<evidence type="ECO:0000313" key="5">
    <source>
        <dbReference type="Proteomes" id="UP001359469"/>
    </source>
</evidence>
<protein>
    <submittedName>
        <fullName evidence="4">Type I restriction-modification system subunit M N-terminal domain-containing protein</fullName>
    </submittedName>
</protein>
<evidence type="ECO:0000313" key="4">
    <source>
        <dbReference type="EMBL" id="MEI7064256.1"/>
    </source>
</evidence>
<accession>A0ABU8JLD2</accession>
<proteinExistence type="inferred from homology"/>